<feature type="coiled-coil region" evidence="2">
    <location>
        <begin position="339"/>
        <end position="376"/>
    </location>
</feature>
<dbReference type="EMBL" id="MU003803">
    <property type="protein sequence ID" value="KAF2720070.1"/>
    <property type="molecule type" value="Genomic_DNA"/>
</dbReference>
<organism evidence="5 6">
    <name type="scientific">Polychaeton citri CBS 116435</name>
    <dbReference type="NCBI Taxonomy" id="1314669"/>
    <lineage>
        <taxon>Eukaryota</taxon>
        <taxon>Fungi</taxon>
        <taxon>Dikarya</taxon>
        <taxon>Ascomycota</taxon>
        <taxon>Pezizomycotina</taxon>
        <taxon>Dothideomycetes</taxon>
        <taxon>Dothideomycetidae</taxon>
        <taxon>Capnodiales</taxon>
        <taxon>Capnodiaceae</taxon>
        <taxon>Polychaeton</taxon>
    </lineage>
</organism>
<feature type="compositionally biased region" description="Polar residues" evidence="3">
    <location>
        <begin position="1"/>
        <end position="36"/>
    </location>
</feature>
<keyword evidence="6" id="KW-1185">Reference proteome</keyword>
<reference evidence="5" key="1">
    <citation type="journal article" date="2020" name="Stud. Mycol.">
        <title>101 Dothideomycetes genomes: a test case for predicting lifestyles and emergence of pathogens.</title>
        <authorList>
            <person name="Haridas S."/>
            <person name="Albert R."/>
            <person name="Binder M."/>
            <person name="Bloem J."/>
            <person name="Labutti K."/>
            <person name="Salamov A."/>
            <person name="Andreopoulos B."/>
            <person name="Baker S."/>
            <person name="Barry K."/>
            <person name="Bills G."/>
            <person name="Bluhm B."/>
            <person name="Cannon C."/>
            <person name="Castanera R."/>
            <person name="Culley D."/>
            <person name="Daum C."/>
            <person name="Ezra D."/>
            <person name="Gonzalez J."/>
            <person name="Henrissat B."/>
            <person name="Kuo A."/>
            <person name="Liang C."/>
            <person name="Lipzen A."/>
            <person name="Lutzoni F."/>
            <person name="Magnuson J."/>
            <person name="Mondo S."/>
            <person name="Nolan M."/>
            <person name="Ohm R."/>
            <person name="Pangilinan J."/>
            <person name="Park H.-J."/>
            <person name="Ramirez L."/>
            <person name="Alfaro M."/>
            <person name="Sun H."/>
            <person name="Tritt A."/>
            <person name="Yoshinaga Y."/>
            <person name="Zwiers L.-H."/>
            <person name="Turgeon B."/>
            <person name="Goodwin S."/>
            <person name="Spatafora J."/>
            <person name="Crous P."/>
            <person name="Grigoriev I."/>
        </authorList>
    </citation>
    <scope>NUCLEOTIDE SEQUENCE</scope>
    <source>
        <strain evidence="5">CBS 116435</strain>
    </source>
</reference>
<feature type="region of interest" description="Disordered" evidence="3">
    <location>
        <begin position="1"/>
        <end position="46"/>
    </location>
</feature>
<evidence type="ECO:0000313" key="6">
    <source>
        <dbReference type="Proteomes" id="UP000799441"/>
    </source>
</evidence>
<proteinExistence type="predicted"/>
<sequence>MPAIESNATDNALESPASLTPNDVASAATRVSQGTALESPASPPPSPTFHDTYCLICATIFEADTTRISCEVCSRSFCAECVELWRRARTDNYGLALNCPHCRTVIDVHGRRRVQPTGEAAIHRDPIYRRRNALVPPLSRHPEQARRDFSIWTRQLEEQRAHDGVVVNLDESFQQVERLRIEAANAANPAGFILDLANMSREAGTRVHGNFPQVATGLTRAPTLPLQQFPPPLHIPQISNSLSTHTSPSQTGLEGPRTANTAATHPNNAFYHPAFESGRSAHRVPPTRPPVAVLQPPPNAPREPAAMRAQRNQVNDNTAPLQHFPFFRRNRNVDNRPNRAQLQAMNDAAQIRIRDMQNLLDQYRRLNIDVNQYIRRFNDYEQMLNDRIIRLLNDNSEMRSTLRNQADTIKDLQTIIAWEPIRAAIRAELDR</sequence>
<name>A0A9P4Q5U3_9PEZI</name>
<comment type="caution">
    <text evidence="5">The sequence shown here is derived from an EMBL/GenBank/DDBJ whole genome shotgun (WGS) entry which is preliminary data.</text>
</comment>
<feature type="domain" description="RING-type" evidence="4">
    <location>
        <begin position="54"/>
        <end position="103"/>
    </location>
</feature>
<evidence type="ECO:0000256" key="3">
    <source>
        <dbReference type="SAM" id="MobiDB-lite"/>
    </source>
</evidence>
<dbReference type="AlphaFoldDB" id="A0A9P4Q5U3"/>
<dbReference type="Gene3D" id="3.30.40.10">
    <property type="entry name" value="Zinc/RING finger domain, C3HC4 (zinc finger)"/>
    <property type="match status" value="1"/>
</dbReference>
<keyword evidence="1" id="KW-0862">Zinc</keyword>
<dbReference type="InterPro" id="IPR001841">
    <property type="entry name" value="Znf_RING"/>
</dbReference>
<evidence type="ECO:0000256" key="2">
    <source>
        <dbReference type="SAM" id="Coils"/>
    </source>
</evidence>
<keyword evidence="1" id="KW-0863">Zinc-finger</keyword>
<protein>
    <recommendedName>
        <fullName evidence="4">RING-type domain-containing protein</fullName>
    </recommendedName>
</protein>
<feature type="compositionally biased region" description="Low complexity" evidence="3">
    <location>
        <begin position="258"/>
        <end position="269"/>
    </location>
</feature>
<feature type="region of interest" description="Disordered" evidence="3">
    <location>
        <begin position="234"/>
        <end position="304"/>
    </location>
</feature>
<dbReference type="InterPro" id="IPR013083">
    <property type="entry name" value="Znf_RING/FYVE/PHD"/>
</dbReference>
<dbReference type="PROSITE" id="PS50089">
    <property type="entry name" value="ZF_RING_2"/>
    <property type="match status" value="1"/>
</dbReference>
<evidence type="ECO:0000313" key="5">
    <source>
        <dbReference type="EMBL" id="KAF2720070.1"/>
    </source>
</evidence>
<dbReference type="GO" id="GO:0008270">
    <property type="term" value="F:zinc ion binding"/>
    <property type="evidence" value="ECO:0007669"/>
    <property type="project" value="UniProtKB-KW"/>
</dbReference>
<evidence type="ECO:0000256" key="1">
    <source>
        <dbReference type="PROSITE-ProRule" id="PRU00175"/>
    </source>
</evidence>
<evidence type="ECO:0000259" key="4">
    <source>
        <dbReference type="PROSITE" id="PS50089"/>
    </source>
</evidence>
<dbReference type="SUPFAM" id="SSF57850">
    <property type="entry name" value="RING/U-box"/>
    <property type="match status" value="1"/>
</dbReference>
<gene>
    <name evidence="5" type="ORF">K431DRAFT_96934</name>
</gene>
<feature type="compositionally biased region" description="Polar residues" evidence="3">
    <location>
        <begin position="238"/>
        <end position="252"/>
    </location>
</feature>
<accession>A0A9P4Q5U3</accession>
<keyword evidence="2" id="KW-0175">Coiled coil</keyword>
<dbReference type="Proteomes" id="UP000799441">
    <property type="component" value="Unassembled WGS sequence"/>
</dbReference>
<keyword evidence="1" id="KW-0479">Metal-binding</keyword>